<evidence type="ECO:0000313" key="6">
    <source>
        <dbReference type="Proteomes" id="UP001202961"/>
    </source>
</evidence>
<evidence type="ECO:0000256" key="3">
    <source>
        <dbReference type="RuleBase" id="RU361153"/>
    </source>
</evidence>
<dbReference type="RefSeq" id="WP_250927445.1">
    <property type="nucleotide sequence ID" value="NZ_JAMQBK010000013.1"/>
</dbReference>
<dbReference type="InterPro" id="IPR017853">
    <property type="entry name" value="GH"/>
</dbReference>
<evidence type="ECO:0000256" key="2">
    <source>
        <dbReference type="ARBA" id="ARBA00023295"/>
    </source>
</evidence>
<name>A0ABT0TZ19_9BACT</name>
<keyword evidence="2 3" id="KW-0326">Glycosidase</keyword>
<dbReference type="InterPro" id="IPR001547">
    <property type="entry name" value="Glyco_hydro_5"/>
</dbReference>
<reference evidence="5 6" key="1">
    <citation type="journal article" date="2022" name="Syst. Appl. Microbiol.">
        <title>Rhodopirellula aestuarii sp. nov., a novel member of the genus Rhodopirellula isolated from brackish sediments collected in the Tagus River estuary, Portugal.</title>
        <authorList>
            <person name="Vitorino I.R."/>
            <person name="Klimek D."/>
            <person name="Calusinska M."/>
            <person name="Lobo-da-Cunha A."/>
            <person name="Vasconcelos V."/>
            <person name="Lage O.M."/>
        </authorList>
    </citation>
    <scope>NUCLEOTIDE SEQUENCE [LARGE SCALE GENOMIC DNA]</scope>
    <source>
        <strain evidence="5 6">ICT_H3.1</strain>
    </source>
</reference>
<proteinExistence type="inferred from homology"/>
<dbReference type="Pfam" id="PF00150">
    <property type="entry name" value="Cellulase"/>
    <property type="match status" value="1"/>
</dbReference>
<keyword evidence="6" id="KW-1185">Reference proteome</keyword>
<dbReference type="GO" id="GO:0016787">
    <property type="term" value="F:hydrolase activity"/>
    <property type="evidence" value="ECO:0007669"/>
    <property type="project" value="UniProtKB-KW"/>
</dbReference>
<sequence>MSFRSVALLVLVVVGGPTVGWTAEMDWIRVSADGRCFELTRSQCGFVPWGFNYDHNGDGDLLEEYWDEHWEEVDSAFHEMRVLGANVVRIHLQFDQFMASPTEVRQGSFNQLKRLLLLAEQSGLYIDLTGLGCYHKQNVPRWYDELSEQERWNAQAAFWEAIAKTCARSPAIFCYDLMNEPVVAGGASKRDDWLGPGFAGKHFVQFINLELNGRDRTDIAREWIRTLVTAIRRHDQRHLITVGLVPWSLDRPGLTSGFVPEKIAADLDFIAMHLYPEKGKVDEAIETVKGFAAVGKPVVIEETFVLKCGAEELEEFIDRSREHACGWIGFYWGSTPEELRPAKTVGEALTLSWLELFQRKSSEMVEQEEPDSASR</sequence>
<comment type="similarity">
    <text evidence="3">Belongs to the glycosyl hydrolase 5 (cellulase A) family.</text>
</comment>
<organism evidence="5 6">
    <name type="scientific">Aporhodopirellula aestuarii</name>
    <dbReference type="NCBI Taxonomy" id="2950107"/>
    <lineage>
        <taxon>Bacteria</taxon>
        <taxon>Pseudomonadati</taxon>
        <taxon>Planctomycetota</taxon>
        <taxon>Planctomycetia</taxon>
        <taxon>Pirellulales</taxon>
        <taxon>Pirellulaceae</taxon>
        <taxon>Aporhodopirellula</taxon>
    </lineage>
</organism>
<comment type="caution">
    <text evidence="5">The sequence shown here is derived from an EMBL/GenBank/DDBJ whole genome shotgun (WGS) entry which is preliminary data.</text>
</comment>
<dbReference type="SUPFAM" id="SSF51445">
    <property type="entry name" value="(Trans)glycosidases"/>
    <property type="match status" value="1"/>
</dbReference>
<keyword evidence="1 3" id="KW-0378">Hydrolase</keyword>
<evidence type="ECO:0000256" key="1">
    <source>
        <dbReference type="ARBA" id="ARBA00022801"/>
    </source>
</evidence>
<evidence type="ECO:0000313" key="5">
    <source>
        <dbReference type="EMBL" id="MCM2369775.1"/>
    </source>
</evidence>
<dbReference type="Gene3D" id="3.20.20.80">
    <property type="entry name" value="Glycosidases"/>
    <property type="match status" value="1"/>
</dbReference>
<evidence type="ECO:0000259" key="4">
    <source>
        <dbReference type="Pfam" id="PF00150"/>
    </source>
</evidence>
<dbReference type="EMBL" id="JAMQBK010000013">
    <property type="protein sequence ID" value="MCM2369775.1"/>
    <property type="molecule type" value="Genomic_DNA"/>
</dbReference>
<feature type="domain" description="Glycoside hydrolase family 5" evidence="4">
    <location>
        <begin position="72"/>
        <end position="334"/>
    </location>
</feature>
<gene>
    <name evidence="5" type="ORF">NB063_03985</name>
</gene>
<dbReference type="Proteomes" id="UP001202961">
    <property type="component" value="Unassembled WGS sequence"/>
</dbReference>
<accession>A0ABT0TZ19</accession>
<protein>
    <submittedName>
        <fullName evidence="5">Glycoside hydrolase family 5 protein</fullName>
    </submittedName>
</protein>